<keyword evidence="4" id="KW-1185">Reference proteome</keyword>
<organism evidence="3 4">
    <name type="scientific">Dictyobacter alpinus</name>
    <dbReference type="NCBI Taxonomy" id="2014873"/>
    <lineage>
        <taxon>Bacteria</taxon>
        <taxon>Bacillati</taxon>
        <taxon>Chloroflexota</taxon>
        <taxon>Ktedonobacteria</taxon>
        <taxon>Ktedonobacterales</taxon>
        <taxon>Dictyobacteraceae</taxon>
        <taxon>Dictyobacter</taxon>
    </lineage>
</organism>
<feature type="transmembrane region" description="Helical" evidence="2">
    <location>
        <begin position="192"/>
        <end position="210"/>
    </location>
</feature>
<feature type="transmembrane region" description="Helical" evidence="2">
    <location>
        <begin position="259"/>
        <end position="278"/>
    </location>
</feature>
<dbReference type="Proteomes" id="UP000287171">
    <property type="component" value="Unassembled WGS sequence"/>
</dbReference>
<gene>
    <name evidence="3" type="ORF">KDA_73750</name>
</gene>
<feature type="transmembrane region" description="Helical" evidence="2">
    <location>
        <begin position="332"/>
        <end position="353"/>
    </location>
</feature>
<accession>A0A402BKM9</accession>
<feature type="coiled-coil region" evidence="1">
    <location>
        <begin position="362"/>
        <end position="396"/>
    </location>
</feature>
<feature type="transmembrane region" description="Helical" evidence="2">
    <location>
        <begin position="222"/>
        <end position="239"/>
    </location>
</feature>
<proteinExistence type="predicted"/>
<feature type="transmembrane region" description="Helical" evidence="2">
    <location>
        <begin position="89"/>
        <end position="113"/>
    </location>
</feature>
<evidence type="ECO:0000313" key="4">
    <source>
        <dbReference type="Proteomes" id="UP000287171"/>
    </source>
</evidence>
<sequence>MLYSSRHITTHTIQAQRNKWNLLIKLTGVLALVVIMLQVVPAIGIFSQIKFFSQFICALVGGSMTIAAANGPLGQQMGRMTQRTYRERVGWTLIGIGLLSWAGGELIWRYLLLHQKNPFPSLADLGYALMPLFVFFGLLIQPAVFRSRRERLFTFLDSFIAAGSIIAISWYFLVGKQILMVHQIQIARFLAIYYPIADVILLCCAVTSLLRGRNYRYQTLSFKGSWALVCIGLCGFLLSDFLFDLQQNTGTYVNDTSLTLGWSLGMLILGIAAPLRYVHSHAEQDLYPECQDDPCAQSGLSFVLLLPYLLFAVPFLVLTIDMWNRYTLRDAFLPILGSITLVVFCILIVRQILTTKENQDLIRSQRKALADLEAIQQQIELQAQRIENRNRQLEQGIQHLKFVQASLANGHLRTRARLTSDELLPLAGGLNLLAERLSRLEHADVYAETLTSILVDICNALERKQAGKPFVLYPVYKQLAITHRLVLALDLKITSTLPAHLPITELTRQISQCSEPNISPTGPLPMYQPYSHMLKRYPLQNNEHDNHINNKTR</sequence>
<keyword evidence="2" id="KW-0472">Membrane</keyword>
<dbReference type="OrthoDB" id="9805474at2"/>
<feature type="transmembrane region" description="Helical" evidence="2">
    <location>
        <begin position="51"/>
        <end position="69"/>
    </location>
</feature>
<keyword evidence="2" id="KW-1133">Transmembrane helix</keyword>
<keyword evidence="1" id="KW-0175">Coiled coil</keyword>
<evidence type="ECO:0000313" key="3">
    <source>
        <dbReference type="EMBL" id="GCE31891.1"/>
    </source>
</evidence>
<name>A0A402BKM9_9CHLR</name>
<reference evidence="4" key="1">
    <citation type="submission" date="2018-12" db="EMBL/GenBank/DDBJ databases">
        <title>Tengunoibacter tsumagoiensis gen. nov., sp. nov., Dictyobacter kobayashii sp. nov., D. alpinus sp. nov., and D. joshuensis sp. nov. and description of Dictyobacteraceae fam. nov. within the order Ktedonobacterales isolated from Tengu-no-mugimeshi.</title>
        <authorList>
            <person name="Wang C.M."/>
            <person name="Zheng Y."/>
            <person name="Sakai Y."/>
            <person name="Toyoda A."/>
            <person name="Minakuchi Y."/>
            <person name="Abe K."/>
            <person name="Yokota A."/>
            <person name="Yabe S."/>
        </authorList>
    </citation>
    <scope>NUCLEOTIDE SEQUENCE [LARGE SCALE GENOMIC DNA]</scope>
    <source>
        <strain evidence="4">Uno16</strain>
    </source>
</reference>
<dbReference type="EMBL" id="BIFT01000002">
    <property type="protein sequence ID" value="GCE31891.1"/>
    <property type="molecule type" value="Genomic_DNA"/>
</dbReference>
<evidence type="ECO:0000256" key="1">
    <source>
        <dbReference type="SAM" id="Coils"/>
    </source>
</evidence>
<feature type="transmembrane region" description="Helical" evidence="2">
    <location>
        <begin position="152"/>
        <end position="172"/>
    </location>
</feature>
<keyword evidence="2" id="KW-0812">Transmembrane</keyword>
<evidence type="ECO:0000256" key="2">
    <source>
        <dbReference type="SAM" id="Phobius"/>
    </source>
</evidence>
<comment type="caution">
    <text evidence="3">The sequence shown here is derived from an EMBL/GenBank/DDBJ whole genome shotgun (WGS) entry which is preliminary data.</text>
</comment>
<protein>
    <submittedName>
        <fullName evidence="3">Uncharacterized protein</fullName>
    </submittedName>
</protein>
<dbReference type="AlphaFoldDB" id="A0A402BKM9"/>
<feature type="transmembrane region" description="Helical" evidence="2">
    <location>
        <begin position="125"/>
        <end position="145"/>
    </location>
</feature>
<dbReference type="RefSeq" id="WP_126631808.1">
    <property type="nucleotide sequence ID" value="NZ_BIFT01000002.1"/>
</dbReference>
<feature type="transmembrane region" description="Helical" evidence="2">
    <location>
        <begin position="299"/>
        <end position="320"/>
    </location>
</feature>
<feature type="transmembrane region" description="Helical" evidence="2">
    <location>
        <begin position="20"/>
        <end position="45"/>
    </location>
</feature>